<dbReference type="Proteomes" id="UP000103309">
    <property type="component" value="Segment"/>
</dbReference>
<protein>
    <submittedName>
        <fullName evidence="1">PP167</fullName>
    </submittedName>
</protein>
<proteinExistence type="predicted"/>
<accession>F1AWZ4</accession>
<sequence>MLHFYGWGLRIVGRAGRAGGSCRSAAFAERRNGPMRAQAIHSPTVSASSQTNTTIIFYVAGTRTHSPPHGSGESPEPSSMRVLCTVSDSTSLDTFMRVLSGTRCARRAYTSSCMRLLQRSRLAESAETSAVCFAYTKSPRHTVSSPSTSALSASLSATNIFCSSRVIERMR</sequence>
<evidence type="ECO:0000313" key="2">
    <source>
        <dbReference type="Proteomes" id="UP000103309"/>
    </source>
</evidence>
<name>F1AWZ4_ORFV</name>
<organism evidence="1 2">
    <name type="scientific">Orf virus</name>
    <name type="common">ORFV</name>
    <dbReference type="NCBI Taxonomy" id="10258"/>
    <lineage>
        <taxon>Viruses</taxon>
        <taxon>Varidnaviria</taxon>
        <taxon>Bamfordvirae</taxon>
        <taxon>Nucleocytoviricota</taxon>
        <taxon>Pokkesviricetes</taxon>
        <taxon>Chitovirales</taxon>
        <taxon>Poxviridae</taxon>
        <taxon>Chordopoxvirinae</taxon>
        <taxon>Parapoxvirus</taxon>
        <taxon>Parapoxvirus orf</taxon>
    </lineage>
</organism>
<evidence type="ECO:0000313" key="1">
    <source>
        <dbReference type="EMBL" id="ADY76915.1"/>
    </source>
</evidence>
<dbReference type="EMBL" id="HM133903">
    <property type="protein sequence ID" value="ADY76915.1"/>
    <property type="molecule type" value="Genomic_DNA"/>
</dbReference>
<organismHost>
    <name type="scientific">Homo sapiens</name>
    <name type="common">Human</name>
    <dbReference type="NCBI Taxonomy" id="9606"/>
</organismHost>
<organismHost>
    <name type="scientific">Capra hircus</name>
    <name type="common">Goat</name>
    <dbReference type="NCBI Taxonomy" id="9925"/>
</organismHost>
<reference evidence="1 2" key="1">
    <citation type="submission" date="2010-04" db="EMBL/GenBank/DDBJ databases">
        <title>Novel immune-modulators identified by a rapid, functional screen of the Parapox virus genome.</title>
        <authorList>
            <person name="McGuire M.J."/>
            <person name="Sykes K.F."/>
            <person name="Johnston S.A."/>
        </authorList>
    </citation>
    <scope>NUCLEOTIDE SEQUENCE [LARGE SCALE GENOMIC DNA]</scope>
    <source>
        <strain evidence="1">D1701</strain>
    </source>
</reference>
<organismHost>
    <name type="scientific">Ovis aries</name>
    <name type="common">Sheep</name>
    <dbReference type="NCBI Taxonomy" id="9940"/>
</organismHost>